<organism evidence="1 2">
    <name type="scientific">candidate division WOR-3 bacterium</name>
    <dbReference type="NCBI Taxonomy" id="2052148"/>
    <lineage>
        <taxon>Bacteria</taxon>
        <taxon>Bacteria division WOR-3</taxon>
    </lineage>
</organism>
<dbReference type="GO" id="GO:0006508">
    <property type="term" value="P:proteolysis"/>
    <property type="evidence" value="ECO:0007669"/>
    <property type="project" value="InterPro"/>
</dbReference>
<gene>
    <name evidence="1" type="ORF">DRP53_10200</name>
</gene>
<dbReference type="Pfam" id="PF13650">
    <property type="entry name" value="Asp_protease_2"/>
    <property type="match status" value="1"/>
</dbReference>
<dbReference type="CDD" id="cd00303">
    <property type="entry name" value="retropepsin_like"/>
    <property type="match status" value="1"/>
</dbReference>
<proteinExistence type="predicted"/>
<dbReference type="AlphaFoldDB" id="A0A660SF98"/>
<sequence>MVIEKRIVLKGSKGKEEITAVFDSGATYSCIQPELAENLGVTEPLPAPKHFGTAEKKRKVTARERVSLDFDLNGYTFSDEFMVIPGLSDPVIIGAKTLQAWRMKLDFENDEIIIDPRATKLRLLML</sequence>
<reference evidence="1 2" key="1">
    <citation type="submission" date="2018-06" db="EMBL/GenBank/DDBJ databases">
        <title>Extensive metabolic versatility and redundancy in microbially diverse, dynamic hydrothermal sediments.</title>
        <authorList>
            <person name="Dombrowski N."/>
            <person name="Teske A."/>
            <person name="Baker B.J."/>
        </authorList>
    </citation>
    <scope>NUCLEOTIDE SEQUENCE [LARGE SCALE GENOMIC DNA]</scope>
    <source>
        <strain evidence="1">B36_G15</strain>
    </source>
</reference>
<dbReference type="Proteomes" id="UP000268469">
    <property type="component" value="Unassembled WGS sequence"/>
</dbReference>
<evidence type="ECO:0008006" key="3">
    <source>
        <dbReference type="Google" id="ProtNLM"/>
    </source>
</evidence>
<protein>
    <recommendedName>
        <fullName evidence="3">Retroviral-like aspartic protease</fullName>
    </recommendedName>
</protein>
<accession>A0A660SF98</accession>
<name>A0A660SF98_UNCW3</name>
<evidence type="ECO:0000313" key="1">
    <source>
        <dbReference type="EMBL" id="RKX68691.1"/>
    </source>
</evidence>
<dbReference type="Gene3D" id="2.40.70.10">
    <property type="entry name" value="Acid Proteases"/>
    <property type="match status" value="1"/>
</dbReference>
<dbReference type="GO" id="GO:0004190">
    <property type="term" value="F:aspartic-type endopeptidase activity"/>
    <property type="evidence" value="ECO:0007669"/>
    <property type="project" value="InterPro"/>
</dbReference>
<dbReference type="InterPro" id="IPR021109">
    <property type="entry name" value="Peptidase_aspartic_dom_sf"/>
</dbReference>
<dbReference type="SUPFAM" id="SSF50630">
    <property type="entry name" value="Acid proteases"/>
    <property type="match status" value="1"/>
</dbReference>
<evidence type="ECO:0000313" key="2">
    <source>
        <dbReference type="Proteomes" id="UP000268469"/>
    </source>
</evidence>
<dbReference type="EMBL" id="QNBE01000138">
    <property type="protein sequence ID" value="RKX68691.1"/>
    <property type="molecule type" value="Genomic_DNA"/>
</dbReference>
<dbReference type="PROSITE" id="PS00141">
    <property type="entry name" value="ASP_PROTEASE"/>
    <property type="match status" value="1"/>
</dbReference>
<dbReference type="InterPro" id="IPR001969">
    <property type="entry name" value="Aspartic_peptidase_AS"/>
</dbReference>
<comment type="caution">
    <text evidence="1">The sequence shown here is derived from an EMBL/GenBank/DDBJ whole genome shotgun (WGS) entry which is preliminary data.</text>
</comment>